<feature type="region of interest" description="Disordered" evidence="1">
    <location>
        <begin position="106"/>
        <end position="155"/>
    </location>
</feature>
<feature type="region of interest" description="Disordered" evidence="1">
    <location>
        <begin position="363"/>
        <end position="423"/>
    </location>
</feature>
<comment type="caution">
    <text evidence="2">The sequence shown here is derived from an EMBL/GenBank/DDBJ whole genome shotgun (WGS) entry which is preliminary data.</text>
</comment>
<reference evidence="2" key="2">
    <citation type="submission" date="2020-06" db="EMBL/GenBank/DDBJ databases">
        <authorList>
            <consortium name="DOE Joint Genome Institute"/>
            <person name="Calhoun S."/>
            <person name="Polle J.E."/>
            <person name="Mckie-Krisberg Z."/>
            <person name="Prochnik S."/>
            <person name="Neofotis P."/>
            <person name="Yim W.C."/>
            <person name="Hathwaik L.T."/>
            <person name="Jenkins J."/>
            <person name="Molina H."/>
            <person name="Bunkenborg J."/>
            <person name="Grigoriev I.V."/>
            <person name="Barry K."/>
            <person name="Schmutz J."/>
            <person name="Jin E."/>
            <person name="Cushman J.C."/>
            <person name="Magnuson J.K."/>
        </authorList>
    </citation>
    <scope>NUCLEOTIDE SEQUENCE</scope>
    <source>
        <strain evidence="2">CCAP 19/18</strain>
    </source>
</reference>
<reference evidence="2" key="1">
    <citation type="submission" date="2017-08" db="EMBL/GenBank/DDBJ databases">
        <authorList>
            <person name="Polle J.E."/>
            <person name="Barry K."/>
            <person name="Cushman J."/>
            <person name="Schmutz J."/>
            <person name="Tran D."/>
            <person name="Hathwaick L.T."/>
            <person name="Yim W.C."/>
            <person name="Jenkins J."/>
            <person name="Mckie-Krisberg Z.M."/>
            <person name="Prochnik S."/>
            <person name="Lindquist E."/>
            <person name="Dockter R.B."/>
            <person name="Adam C."/>
            <person name="Molina H."/>
            <person name="Bunkerborg J."/>
            <person name="Jin E."/>
            <person name="Buchheim M."/>
            <person name="Magnuson J."/>
        </authorList>
    </citation>
    <scope>NUCLEOTIDE SEQUENCE</scope>
    <source>
        <strain evidence="2">CCAP 19/18</strain>
    </source>
</reference>
<feature type="compositionally biased region" description="Low complexity" evidence="1">
    <location>
        <begin position="110"/>
        <end position="154"/>
    </location>
</feature>
<proteinExistence type="predicted"/>
<feature type="region of interest" description="Disordered" evidence="1">
    <location>
        <begin position="253"/>
        <end position="312"/>
    </location>
</feature>
<evidence type="ECO:0000313" key="3">
    <source>
        <dbReference type="Proteomes" id="UP000815325"/>
    </source>
</evidence>
<dbReference type="PANTHER" id="PTHR33590:SF1">
    <property type="entry name" value="PDZ DOMAIN-CONTAINING PROTEIN"/>
    <property type="match status" value="1"/>
</dbReference>
<protein>
    <submittedName>
        <fullName evidence="2">Uncharacterized protein</fullName>
    </submittedName>
</protein>
<evidence type="ECO:0000256" key="1">
    <source>
        <dbReference type="SAM" id="MobiDB-lite"/>
    </source>
</evidence>
<accession>A0ABQ7G0J2</accession>
<feature type="compositionally biased region" description="Low complexity" evidence="1">
    <location>
        <begin position="303"/>
        <end position="312"/>
    </location>
</feature>
<feature type="compositionally biased region" description="Low complexity" evidence="1">
    <location>
        <begin position="253"/>
        <end position="271"/>
    </location>
</feature>
<feature type="compositionally biased region" description="Polar residues" evidence="1">
    <location>
        <begin position="283"/>
        <end position="295"/>
    </location>
</feature>
<dbReference type="Proteomes" id="UP000815325">
    <property type="component" value="Unassembled WGS sequence"/>
</dbReference>
<feature type="compositionally biased region" description="Low complexity" evidence="1">
    <location>
        <begin position="577"/>
        <end position="604"/>
    </location>
</feature>
<dbReference type="EMBL" id="MU070360">
    <property type="protein sequence ID" value="KAF5828113.1"/>
    <property type="molecule type" value="Genomic_DNA"/>
</dbReference>
<keyword evidence="3" id="KW-1185">Reference proteome</keyword>
<dbReference type="PANTHER" id="PTHR33590">
    <property type="entry name" value="GLUTENIN, HIGH MOLECULAR WEIGHT SUBUNIT PW212-RELATED PROTEIN"/>
    <property type="match status" value="1"/>
</dbReference>
<feature type="region of interest" description="Disordered" evidence="1">
    <location>
        <begin position="577"/>
        <end position="607"/>
    </location>
</feature>
<evidence type="ECO:0000313" key="2">
    <source>
        <dbReference type="EMBL" id="KAF5828114.1"/>
    </source>
</evidence>
<sequence>MPAPSQLVGSPPADTHQPSRGPTSEHTVPRSIADWSEDEEGPPSATGQAAAHIGKQARGHEGDTDGSQVRLHHPLPISQQAPGHLLLGSEEDGLMQLARLEGISQLSPPQRQQQQQQQQQLQQQLHSDGQQQQGYQHQQVQHDAQQQQQQQQEQPPLPVGKILLARVQEAFANEGESVPAWMQHMCRQVPDSLWFATNSETIVHDPCWPKASLRVDLRPASIAAAAAAATARHSTGPAPGVTNDAERPASIAATAAAATATAARESAGPARRGTASAERPAAQNHTSIANSTRLVSQPGPVPGAGAMPAGGAAAPATANVAAARDAVAGVEHQQQQQLLCSEHLGLLLRALLQLRFTEPADTALPNSPSAAPTAGIQPARSASGGGGAASRGSGAGGGTGSMGGRVQGGVPATDNRAEGNDGRCERKTCTRLVVPLESFVLHDRHSFNGSGSDARGGAGPHAPTAAAAAAAVAVGQQQAQSSGVHIVDGAGSAVEGVGGPVVTDGLLDNELLWRLTQLSGSTRLRHLELCHCASLTVYALADLALCAPLTRTLQVLRLSHNPCLRWKAQEESLADQQQGQQYQHQQMNQLGQQQQTQQQQQRQQSDPGPSFWKMLLRNFTQLVCLDLRHIGEFGSTLVNGL</sequence>
<feature type="region of interest" description="Disordered" evidence="1">
    <location>
        <begin position="1"/>
        <end position="71"/>
    </location>
</feature>
<gene>
    <name evidence="2" type="ORF">DUNSADRAFT_18184</name>
</gene>
<feature type="compositionally biased region" description="Polar residues" evidence="1">
    <location>
        <begin position="16"/>
        <end position="26"/>
    </location>
</feature>
<feature type="compositionally biased region" description="Gly residues" evidence="1">
    <location>
        <begin position="383"/>
        <end position="407"/>
    </location>
</feature>
<dbReference type="SUPFAM" id="SSF52047">
    <property type="entry name" value="RNI-like"/>
    <property type="match status" value="1"/>
</dbReference>
<dbReference type="EMBL" id="MU070360">
    <property type="protein sequence ID" value="KAF5828114.1"/>
    <property type="molecule type" value="Genomic_DNA"/>
</dbReference>
<name>A0ABQ7G0J2_DUNSA</name>
<organism evidence="2 3">
    <name type="scientific">Dunaliella salina</name>
    <name type="common">Green alga</name>
    <name type="synonym">Protococcus salinus</name>
    <dbReference type="NCBI Taxonomy" id="3046"/>
    <lineage>
        <taxon>Eukaryota</taxon>
        <taxon>Viridiplantae</taxon>
        <taxon>Chlorophyta</taxon>
        <taxon>core chlorophytes</taxon>
        <taxon>Chlorophyceae</taxon>
        <taxon>CS clade</taxon>
        <taxon>Chlamydomonadales</taxon>
        <taxon>Dunaliellaceae</taxon>
        <taxon>Dunaliella</taxon>
    </lineage>
</organism>